<evidence type="ECO:0000313" key="1">
    <source>
        <dbReference type="EMBL" id="RKR84596.1"/>
    </source>
</evidence>
<proteinExistence type="predicted"/>
<accession>A0A495J6H3</accession>
<dbReference type="AlphaFoldDB" id="A0A495J6H3"/>
<organism evidence="1 2">
    <name type="scientific">Mucilaginibacter gracilis</name>
    <dbReference type="NCBI Taxonomy" id="423350"/>
    <lineage>
        <taxon>Bacteria</taxon>
        <taxon>Pseudomonadati</taxon>
        <taxon>Bacteroidota</taxon>
        <taxon>Sphingobacteriia</taxon>
        <taxon>Sphingobacteriales</taxon>
        <taxon>Sphingobacteriaceae</taxon>
        <taxon>Mucilaginibacter</taxon>
    </lineage>
</organism>
<name>A0A495J6H3_9SPHI</name>
<reference evidence="1 2" key="1">
    <citation type="submission" date="2018-10" db="EMBL/GenBank/DDBJ databases">
        <title>Genomic Encyclopedia of Archaeal and Bacterial Type Strains, Phase II (KMG-II): from individual species to whole genera.</title>
        <authorList>
            <person name="Goeker M."/>
        </authorList>
    </citation>
    <scope>NUCLEOTIDE SEQUENCE [LARGE SCALE GENOMIC DNA]</scope>
    <source>
        <strain evidence="1 2">DSM 18602</strain>
    </source>
</reference>
<comment type="caution">
    <text evidence="1">The sequence shown here is derived from an EMBL/GenBank/DDBJ whole genome shotgun (WGS) entry which is preliminary data.</text>
</comment>
<gene>
    <name evidence="1" type="ORF">BDD43_4842</name>
</gene>
<protein>
    <submittedName>
        <fullName evidence="1">Uncharacterized protein</fullName>
    </submittedName>
</protein>
<sequence>MIPKFLIKRMSRDRSFLCENIKENLKTGNVINYFLIPFTGKETDRGCFRAVVILMRYIIKEVF</sequence>
<dbReference type="Proteomes" id="UP000268007">
    <property type="component" value="Unassembled WGS sequence"/>
</dbReference>
<dbReference type="EMBL" id="RBKU01000001">
    <property type="protein sequence ID" value="RKR84596.1"/>
    <property type="molecule type" value="Genomic_DNA"/>
</dbReference>
<keyword evidence="2" id="KW-1185">Reference proteome</keyword>
<evidence type="ECO:0000313" key="2">
    <source>
        <dbReference type="Proteomes" id="UP000268007"/>
    </source>
</evidence>